<dbReference type="WBParaSite" id="MCU_008596-RA">
    <property type="protein sequence ID" value="MCU_008596-RA"/>
    <property type="gene ID" value="MCU_008596"/>
</dbReference>
<reference evidence="2 3" key="1">
    <citation type="submission" date="2018-10" db="EMBL/GenBank/DDBJ databases">
        <authorList>
            <consortium name="Pathogen Informatics"/>
        </authorList>
    </citation>
    <scope>NUCLEOTIDE SEQUENCE [LARGE SCALE GENOMIC DNA]</scope>
</reference>
<organism evidence="4">
    <name type="scientific">Mesocestoides corti</name>
    <name type="common">Flatworm</name>
    <dbReference type="NCBI Taxonomy" id="53468"/>
    <lineage>
        <taxon>Eukaryota</taxon>
        <taxon>Metazoa</taxon>
        <taxon>Spiralia</taxon>
        <taxon>Lophotrochozoa</taxon>
        <taxon>Platyhelminthes</taxon>
        <taxon>Cestoda</taxon>
        <taxon>Eucestoda</taxon>
        <taxon>Cyclophyllidea</taxon>
        <taxon>Mesocestoididae</taxon>
        <taxon>Mesocestoides</taxon>
    </lineage>
</organism>
<evidence type="ECO:0000313" key="4">
    <source>
        <dbReference type="WBParaSite" id="MCU_008596-RA"/>
    </source>
</evidence>
<keyword evidence="3" id="KW-1185">Reference proteome</keyword>
<reference evidence="4" key="2">
    <citation type="submission" date="2019-11" db="UniProtKB">
        <authorList>
            <consortium name="WormBaseParasite"/>
        </authorList>
    </citation>
    <scope>IDENTIFICATION</scope>
</reference>
<evidence type="ECO:0000256" key="1">
    <source>
        <dbReference type="SAM" id="MobiDB-lite"/>
    </source>
</evidence>
<sequence>MISMHCAKHRRFILQVHRLPNTENRLWKVSITCLLGWQRAASETLQVKSNRPLWDSHLSSTQCQAATCPLGPPPFQSGSMTVSNRSVLGQWAVEKASPLSSTHSTCDTADRSTTESPAPPPPRPPVNNSERHICSAALLNVTVAAICCLLCVHCPATSPHSQLFVNAQRRILRSCDGGWVGGREGGDTS</sequence>
<protein>
    <submittedName>
        <fullName evidence="2 4">Uncharacterized protein</fullName>
    </submittedName>
</protein>
<dbReference type="Proteomes" id="UP000267029">
    <property type="component" value="Unassembled WGS sequence"/>
</dbReference>
<accession>A0A0R3U6L6</accession>
<name>A0A0R3U6L6_MESCO</name>
<dbReference type="EMBL" id="UXSR01000396">
    <property type="protein sequence ID" value="VDD76428.1"/>
    <property type="molecule type" value="Genomic_DNA"/>
</dbReference>
<dbReference type="AlphaFoldDB" id="A0A0R3U6L6"/>
<evidence type="ECO:0000313" key="2">
    <source>
        <dbReference type="EMBL" id="VDD76428.1"/>
    </source>
</evidence>
<gene>
    <name evidence="2" type="ORF">MCOS_LOCUS2431</name>
</gene>
<feature type="compositionally biased region" description="Polar residues" evidence="1">
    <location>
        <begin position="98"/>
        <end position="107"/>
    </location>
</feature>
<proteinExistence type="predicted"/>
<feature type="region of interest" description="Disordered" evidence="1">
    <location>
        <begin position="96"/>
        <end position="127"/>
    </location>
</feature>
<evidence type="ECO:0000313" key="3">
    <source>
        <dbReference type="Proteomes" id="UP000267029"/>
    </source>
</evidence>